<dbReference type="AlphaFoldDB" id="E4KQ76"/>
<proteinExistence type="predicted"/>
<feature type="chain" id="PRO_5003184857" evidence="2">
    <location>
        <begin position="32"/>
        <end position="256"/>
    </location>
</feature>
<gene>
    <name evidence="3" type="ORF">HMPREF9257_1676</name>
</gene>
<dbReference type="RefSeq" id="WP_006418652.1">
    <property type="nucleotide sequence ID" value="NZ_AENN01000016.1"/>
</dbReference>
<feature type="region of interest" description="Disordered" evidence="1">
    <location>
        <begin position="34"/>
        <end position="70"/>
    </location>
</feature>
<keyword evidence="4" id="KW-1185">Reference proteome</keyword>
<sequence>MFYNRGSKSEQLLILGLGLGLCLTPIHTAFAQDQTSSSESQIESQVESQDENVETSETSPSETPAEQSQPMLSFESFLPFCQYVEYVYQGDEQEIASYNMILEFAKDQNGLFQAVKFVGDNAQALIYQVTDQGLYQLATFDNYLNVEDLRYSDQVDPNRRSLILPRNIQIGVEFKSGYNQEINATIEDIIDEFYLGQVAYQNVVKVREADTSNPNQASLVKYYAPKAGLIAVQIVDQSGQAVTVLQLNSIDGEITY</sequence>
<feature type="signal peptide" evidence="2">
    <location>
        <begin position="1"/>
        <end position="31"/>
    </location>
</feature>
<evidence type="ECO:0000313" key="4">
    <source>
        <dbReference type="Proteomes" id="UP000005990"/>
    </source>
</evidence>
<accession>E4KQ76</accession>
<comment type="caution">
    <text evidence="3">The sequence shown here is derived from an EMBL/GenBank/DDBJ whole genome shotgun (WGS) entry which is preliminary data.</text>
</comment>
<dbReference type="STRING" id="908337.HMPREF9257_1676"/>
<keyword evidence="2" id="KW-0732">Signal</keyword>
<evidence type="ECO:0000256" key="1">
    <source>
        <dbReference type="SAM" id="MobiDB-lite"/>
    </source>
</evidence>
<dbReference type="EMBL" id="AENN01000016">
    <property type="protein sequence ID" value="EFR30866.1"/>
    <property type="molecule type" value="Genomic_DNA"/>
</dbReference>
<dbReference type="Proteomes" id="UP000005990">
    <property type="component" value="Unassembled WGS sequence"/>
</dbReference>
<dbReference type="OrthoDB" id="2139205at2"/>
<evidence type="ECO:0000256" key="2">
    <source>
        <dbReference type="SAM" id="SignalP"/>
    </source>
</evidence>
<protein>
    <submittedName>
        <fullName evidence="3">Uncharacterized protein</fullName>
    </submittedName>
</protein>
<evidence type="ECO:0000313" key="3">
    <source>
        <dbReference type="EMBL" id="EFR30866.1"/>
    </source>
</evidence>
<organism evidence="3 4">
    <name type="scientific">Eremococcus coleocola ACS-139-V-Col8</name>
    <dbReference type="NCBI Taxonomy" id="908337"/>
    <lineage>
        <taxon>Bacteria</taxon>
        <taxon>Bacillati</taxon>
        <taxon>Bacillota</taxon>
        <taxon>Bacilli</taxon>
        <taxon>Lactobacillales</taxon>
        <taxon>Aerococcaceae</taxon>
        <taxon>Eremococcus</taxon>
    </lineage>
</organism>
<name>E4KQ76_9LACT</name>
<feature type="compositionally biased region" description="Polar residues" evidence="1">
    <location>
        <begin position="55"/>
        <end position="70"/>
    </location>
</feature>
<feature type="compositionally biased region" description="Low complexity" evidence="1">
    <location>
        <begin position="34"/>
        <end position="47"/>
    </location>
</feature>
<dbReference type="eggNOG" id="ENOG50332HD">
    <property type="taxonomic scope" value="Bacteria"/>
</dbReference>
<reference evidence="3 4" key="1">
    <citation type="submission" date="2010-10" db="EMBL/GenBank/DDBJ databases">
        <authorList>
            <person name="Durkin A.S."/>
            <person name="Madupu R."/>
            <person name="Torralba M."/>
            <person name="Gillis M."/>
            <person name="Methe B."/>
            <person name="Sutton G."/>
            <person name="Nelson K.E."/>
        </authorList>
    </citation>
    <scope>NUCLEOTIDE SEQUENCE [LARGE SCALE GENOMIC DNA]</scope>
    <source>
        <strain evidence="3 4">ACS-139-V-Col8</strain>
    </source>
</reference>